<evidence type="ECO:0000256" key="1">
    <source>
        <dbReference type="SAM" id="Phobius"/>
    </source>
</evidence>
<evidence type="ECO:0000313" key="2">
    <source>
        <dbReference type="EMBL" id="KKL82380.1"/>
    </source>
</evidence>
<keyword evidence="1" id="KW-1133">Transmembrane helix</keyword>
<gene>
    <name evidence="2" type="ORF">LCGC14_1985360</name>
</gene>
<dbReference type="AlphaFoldDB" id="A0A0F9HKY5"/>
<name>A0A0F9HKY5_9ZZZZ</name>
<feature type="non-terminal residue" evidence="2">
    <location>
        <position position="48"/>
    </location>
</feature>
<keyword evidence="1" id="KW-0472">Membrane</keyword>
<proteinExistence type="predicted"/>
<evidence type="ECO:0008006" key="3">
    <source>
        <dbReference type="Google" id="ProtNLM"/>
    </source>
</evidence>
<accession>A0A0F9HKY5</accession>
<comment type="caution">
    <text evidence="2">The sequence shown here is derived from an EMBL/GenBank/DDBJ whole genome shotgun (WGS) entry which is preliminary data.</text>
</comment>
<reference evidence="2" key="1">
    <citation type="journal article" date="2015" name="Nature">
        <title>Complex archaea that bridge the gap between prokaryotes and eukaryotes.</title>
        <authorList>
            <person name="Spang A."/>
            <person name="Saw J.H."/>
            <person name="Jorgensen S.L."/>
            <person name="Zaremba-Niedzwiedzka K."/>
            <person name="Martijn J."/>
            <person name="Lind A.E."/>
            <person name="van Eijk R."/>
            <person name="Schleper C."/>
            <person name="Guy L."/>
            <person name="Ettema T.J."/>
        </authorList>
    </citation>
    <scope>NUCLEOTIDE SEQUENCE</scope>
</reference>
<protein>
    <recommendedName>
        <fullName evidence="3">Carbohydrate ABC transporter permease</fullName>
    </recommendedName>
</protein>
<keyword evidence="1" id="KW-0812">Transmembrane</keyword>
<dbReference type="EMBL" id="LAZR01022293">
    <property type="protein sequence ID" value="KKL82380.1"/>
    <property type="molecule type" value="Genomic_DNA"/>
</dbReference>
<sequence>MDTIAGKKSGLSWAVNISVVLMVVIWLVPTVGLLVSSFRDRDQISATG</sequence>
<organism evidence="2">
    <name type="scientific">marine sediment metagenome</name>
    <dbReference type="NCBI Taxonomy" id="412755"/>
    <lineage>
        <taxon>unclassified sequences</taxon>
        <taxon>metagenomes</taxon>
        <taxon>ecological metagenomes</taxon>
    </lineage>
</organism>
<feature type="transmembrane region" description="Helical" evidence="1">
    <location>
        <begin position="12"/>
        <end position="35"/>
    </location>
</feature>